<proteinExistence type="predicted"/>
<reference evidence="2 3" key="1">
    <citation type="submission" date="2020-12" db="EMBL/GenBank/DDBJ databases">
        <title>De novo assembly of Tibetan sheep genome.</title>
        <authorList>
            <person name="Li X."/>
        </authorList>
    </citation>
    <scope>NUCLEOTIDE SEQUENCE [LARGE SCALE GENOMIC DNA]</scope>
    <source>
        <tissue evidence="2">Heart</tissue>
    </source>
</reference>
<dbReference type="Proteomes" id="UP000664991">
    <property type="component" value="Unassembled WGS sequence"/>
</dbReference>
<gene>
    <name evidence="2" type="ORF">JEQ12_007006</name>
</gene>
<dbReference type="EMBL" id="JAEMGP010000016">
    <property type="protein sequence ID" value="KAG5199306.1"/>
    <property type="molecule type" value="Genomic_DNA"/>
</dbReference>
<sequence>MPGTKTLASAALVHCLDAHFVHLQAESSGTWNTEKATGKPFPLLKTDSRGDWFLFSIKLGESGSQETRLSDPRPLARTTLLRSTSAGSACLPASERSYIKPDLSNSKGFAQPWNLDADVRKVFARPEEQRPKSRYLESQDDSVPHRFVTLVWDMHSRFQFCRKASIPRSKCSSHREGPTVLIETDDLVSKHSVGPPCRHLGLTSPHPGCGEDGVPSAMDFADA</sequence>
<organism evidence="2 3">
    <name type="scientific">Ovis aries</name>
    <name type="common">Sheep</name>
    <dbReference type="NCBI Taxonomy" id="9940"/>
    <lineage>
        <taxon>Eukaryota</taxon>
        <taxon>Metazoa</taxon>
        <taxon>Chordata</taxon>
        <taxon>Craniata</taxon>
        <taxon>Vertebrata</taxon>
        <taxon>Euteleostomi</taxon>
        <taxon>Mammalia</taxon>
        <taxon>Eutheria</taxon>
        <taxon>Laurasiatheria</taxon>
        <taxon>Artiodactyla</taxon>
        <taxon>Ruminantia</taxon>
        <taxon>Pecora</taxon>
        <taxon>Bovidae</taxon>
        <taxon>Caprinae</taxon>
        <taxon>Ovis</taxon>
    </lineage>
</organism>
<dbReference type="AlphaFoldDB" id="A0A835ZZ35"/>
<evidence type="ECO:0000313" key="3">
    <source>
        <dbReference type="Proteomes" id="UP000664991"/>
    </source>
</evidence>
<feature type="region of interest" description="Disordered" evidence="1">
    <location>
        <begin position="204"/>
        <end position="223"/>
    </location>
</feature>
<evidence type="ECO:0000313" key="2">
    <source>
        <dbReference type="EMBL" id="KAG5199306.1"/>
    </source>
</evidence>
<evidence type="ECO:0000256" key="1">
    <source>
        <dbReference type="SAM" id="MobiDB-lite"/>
    </source>
</evidence>
<comment type="caution">
    <text evidence="2">The sequence shown here is derived from an EMBL/GenBank/DDBJ whole genome shotgun (WGS) entry which is preliminary data.</text>
</comment>
<protein>
    <submittedName>
        <fullName evidence="2">Uncharacterized protein</fullName>
    </submittedName>
</protein>
<name>A0A835ZZ35_SHEEP</name>
<accession>A0A835ZZ35</accession>